<keyword evidence="1" id="KW-0460">Magnesium</keyword>
<evidence type="ECO:0000313" key="2">
    <source>
        <dbReference type="EMBL" id="CAE7328645.1"/>
    </source>
</evidence>
<dbReference type="GO" id="GO:0046872">
    <property type="term" value="F:metal ion binding"/>
    <property type="evidence" value="ECO:0007669"/>
    <property type="project" value="UniProtKB-KW"/>
</dbReference>
<keyword evidence="1" id="KW-0479">Metal-binding</keyword>
<dbReference type="InterPro" id="IPR050792">
    <property type="entry name" value="ADP-ribosylglycohydrolase"/>
</dbReference>
<dbReference type="PANTHER" id="PTHR16222">
    <property type="entry name" value="ADP-RIBOSYLGLYCOHYDROLASE"/>
    <property type="match status" value="1"/>
</dbReference>
<feature type="binding site" evidence="1">
    <location>
        <position position="74"/>
    </location>
    <ligand>
        <name>Mg(2+)</name>
        <dbReference type="ChEBI" id="CHEBI:18420"/>
        <label>1</label>
    </ligand>
</feature>
<sequence>MDKADRIRGLVLGCALGDAVGLAAEFMTAEEARGTYEKLLLDRQAQGQLPVLRPGDSVQDGHRSKWAAGDWTDDTDQLVLVLRCLLPASAGAALRPPDPREFAQRLMSWHKVGFPELGDTGGCGMGRSTARVLDEPFFLERPADAARRAWDLLGRCVAPNGALMRAAASGLRGPAHAAEDAKVFAEVTHADPRSTAACVAIAVLIASMIQREDGQITAGGLELLLSQACVSAFSHCSLLPLGETSRPNL</sequence>
<dbReference type="OrthoDB" id="428454at2759"/>
<comment type="cofactor">
    <cofactor evidence="1">
        <name>Mg(2+)</name>
        <dbReference type="ChEBI" id="CHEBI:18420"/>
    </cofactor>
    <text evidence="1">Binds 2 magnesium ions per subunit.</text>
</comment>
<dbReference type="Pfam" id="PF03747">
    <property type="entry name" value="ADP_ribosyl_GH"/>
    <property type="match status" value="1"/>
</dbReference>
<dbReference type="SUPFAM" id="SSF101478">
    <property type="entry name" value="ADP-ribosylglycohydrolase"/>
    <property type="match status" value="1"/>
</dbReference>
<keyword evidence="3" id="KW-1185">Reference proteome</keyword>
<feature type="binding site" evidence="1">
    <location>
        <position position="73"/>
    </location>
    <ligand>
        <name>Mg(2+)</name>
        <dbReference type="ChEBI" id="CHEBI:18420"/>
        <label>1</label>
    </ligand>
</feature>
<organism evidence="2 3">
    <name type="scientific">Symbiodinium natans</name>
    <dbReference type="NCBI Taxonomy" id="878477"/>
    <lineage>
        <taxon>Eukaryota</taxon>
        <taxon>Sar</taxon>
        <taxon>Alveolata</taxon>
        <taxon>Dinophyceae</taxon>
        <taxon>Suessiales</taxon>
        <taxon>Symbiodiniaceae</taxon>
        <taxon>Symbiodinium</taxon>
    </lineage>
</organism>
<dbReference type="Proteomes" id="UP000604046">
    <property type="component" value="Unassembled WGS sequence"/>
</dbReference>
<dbReference type="AlphaFoldDB" id="A0A812NYL3"/>
<name>A0A812NYL3_9DINO</name>
<proteinExistence type="predicted"/>
<protein>
    <recommendedName>
        <fullName evidence="4">ADP-ribosyl-[dinitrogen reductase] glycohydrolase</fullName>
    </recommendedName>
</protein>
<evidence type="ECO:0000313" key="3">
    <source>
        <dbReference type="Proteomes" id="UP000604046"/>
    </source>
</evidence>
<reference evidence="2" key="1">
    <citation type="submission" date="2021-02" db="EMBL/GenBank/DDBJ databases">
        <authorList>
            <person name="Dougan E. K."/>
            <person name="Rhodes N."/>
            <person name="Thang M."/>
            <person name="Chan C."/>
        </authorList>
    </citation>
    <scope>NUCLEOTIDE SEQUENCE</scope>
</reference>
<dbReference type="Gene3D" id="1.10.4080.10">
    <property type="entry name" value="ADP-ribosylation/Crystallin J1"/>
    <property type="match status" value="1"/>
</dbReference>
<accession>A0A812NYL3</accession>
<dbReference type="PANTHER" id="PTHR16222:SF28">
    <property type="entry name" value="ADP-RIBOSYLGLYCOHYDROLASE"/>
    <property type="match status" value="1"/>
</dbReference>
<feature type="binding site" evidence="1">
    <location>
        <position position="72"/>
    </location>
    <ligand>
        <name>Mg(2+)</name>
        <dbReference type="ChEBI" id="CHEBI:18420"/>
        <label>1</label>
    </ligand>
</feature>
<dbReference type="InterPro" id="IPR036705">
    <property type="entry name" value="Ribosyl_crysJ1_sf"/>
</dbReference>
<dbReference type="InterPro" id="IPR005502">
    <property type="entry name" value="Ribosyl_crysJ1"/>
</dbReference>
<comment type="caution">
    <text evidence="2">The sequence shown here is derived from an EMBL/GenBank/DDBJ whole genome shotgun (WGS) entry which is preliminary data.</text>
</comment>
<gene>
    <name evidence="2" type="ORF">SNAT2548_LOCUS17203</name>
</gene>
<evidence type="ECO:0008006" key="4">
    <source>
        <dbReference type="Google" id="ProtNLM"/>
    </source>
</evidence>
<evidence type="ECO:0000256" key="1">
    <source>
        <dbReference type="PIRSR" id="PIRSR605502-1"/>
    </source>
</evidence>
<dbReference type="EMBL" id="CAJNDS010002103">
    <property type="protein sequence ID" value="CAE7328645.1"/>
    <property type="molecule type" value="Genomic_DNA"/>
</dbReference>